<reference evidence="1" key="1">
    <citation type="journal article" date="2014" name="Int. J. Syst. Evol. Microbiol.">
        <title>Complete genome sequence of Corynebacterium casei LMG S-19264T (=DSM 44701T), isolated from a smear-ripened cheese.</title>
        <authorList>
            <consortium name="US DOE Joint Genome Institute (JGI-PGF)"/>
            <person name="Walter F."/>
            <person name="Albersmeier A."/>
            <person name="Kalinowski J."/>
            <person name="Ruckert C."/>
        </authorList>
    </citation>
    <scope>NUCLEOTIDE SEQUENCE</scope>
    <source>
        <strain evidence="1">JCM 3302</strain>
    </source>
</reference>
<reference evidence="1" key="2">
    <citation type="submission" date="2020-09" db="EMBL/GenBank/DDBJ databases">
        <authorList>
            <person name="Sun Q."/>
            <person name="Ohkuma M."/>
        </authorList>
    </citation>
    <scope>NUCLEOTIDE SEQUENCE</scope>
    <source>
        <strain evidence="1">JCM 3302</strain>
    </source>
</reference>
<name>A0A918ZKM5_9ACTN</name>
<dbReference type="EMBL" id="BNBC01000003">
    <property type="protein sequence ID" value="GHE58220.1"/>
    <property type="molecule type" value="Genomic_DNA"/>
</dbReference>
<protein>
    <submittedName>
        <fullName evidence="1">Uncharacterized protein</fullName>
    </submittedName>
</protein>
<accession>A0A918ZKM5</accession>
<keyword evidence="2" id="KW-1185">Reference proteome</keyword>
<evidence type="ECO:0000313" key="1">
    <source>
        <dbReference type="EMBL" id="GHE58220.1"/>
    </source>
</evidence>
<dbReference type="Proteomes" id="UP000641386">
    <property type="component" value="Unassembled WGS sequence"/>
</dbReference>
<organism evidence="1 2">
    <name type="scientific">Streptomyces spiralis</name>
    <dbReference type="NCBI Taxonomy" id="66376"/>
    <lineage>
        <taxon>Bacteria</taxon>
        <taxon>Bacillati</taxon>
        <taxon>Actinomycetota</taxon>
        <taxon>Actinomycetes</taxon>
        <taxon>Kitasatosporales</taxon>
        <taxon>Streptomycetaceae</taxon>
        <taxon>Streptomyces</taxon>
    </lineage>
</organism>
<dbReference type="AlphaFoldDB" id="A0A918ZKM5"/>
<proteinExistence type="predicted"/>
<comment type="caution">
    <text evidence="1">The sequence shown here is derived from an EMBL/GenBank/DDBJ whole genome shotgun (WGS) entry which is preliminary data.</text>
</comment>
<sequence>MAVFLSEPDGVLDADISCRPADEAGPEGEGASGELVEQPVMAGSRAAAGAARGIVRRDGDGLLGEHLMRHPRVRTLGCERDRGAAGSGYGPQAGVRADEGETWSWCVLGGGANGGAVRRRSCVGRRRGRGGVRA</sequence>
<evidence type="ECO:0000313" key="2">
    <source>
        <dbReference type="Proteomes" id="UP000641386"/>
    </source>
</evidence>
<gene>
    <name evidence="1" type="ORF">GCM10014715_09090</name>
</gene>